<evidence type="ECO:0000256" key="1">
    <source>
        <dbReference type="ARBA" id="ARBA00004571"/>
    </source>
</evidence>
<feature type="chain" id="PRO_5047028149" evidence="9">
    <location>
        <begin position="23"/>
        <end position="796"/>
    </location>
</feature>
<keyword evidence="6 8" id="KW-0472">Membrane</keyword>
<evidence type="ECO:0000259" key="10">
    <source>
        <dbReference type="Pfam" id="PF07715"/>
    </source>
</evidence>
<dbReference type="PROSITE" id="PS52016">
    <property type="entry name" value="TONB_DEPENDENT_REC_3"/>
    <property type="match status" value="1"/>
</dbReference>
<dbReference type="Gene3D" id="2.40.170.20">
    <property type="entry name" value="TonB-dependent receptor, beta-barrel domain"/>
    <property type="match status" value="1"/>
</dbReference>
<keyword evidence="13" id="KW-1185">Reference proteome</keyword>
<dbReference type="InterPro" id="IPR041700">
    <property type="entry name" value="OMP_b-brl_3"/>
</dbReference>
<keyword evidence="5 9" id="KW-0732">Signal</keyword>
<keyword evidence="2 8" id="KW-0813">Transport</keyword>
<evidence type="ECO:0000256" key="7">
    <source>
        <dbReference type="ARBA" id="ARBA00023237"/>
    </source>
</evidence>
<dbReference type="PANTHER" id="PTHR30069:SF29">
    <property type="entry name" value="HEMOGLOBIN AND HEMOGLOBIN-HAPTOGLOBIN-BINDING PROTEIN 1-RELATED"/>
    <property type="match status" value="1"/>
</dbReference>
<comment type="subcellular location">
    <subcellularLocation>
        <location evidence="1 8">Cell outer membrane</location>
        <topology evidence="1 8">Multi-pass membrane protein</topology>
    </subcellularLocation>
</comment>
<reference evidence="13" key="1">
    <citation type="journal article" date="2019" name="Int. J. Syst. Evol. Microbiol.">
        <title>The Global Catalogue of Microorganisms (GCM) 10K type strain sequencing project: providing services to taxonomists for standard genome sequencing and annotation.</title>
        <authorList>
            <consortium name="The Broad Institute Genomics Platform"/>
            <consortium name="The Broad Institute Genome Sequencing Center for Infectious Disease"/>
            <person name="Wu L."/>
            <person name="Ma J."/>
        </authorList>
    </citation>
    <scope>NUCLEOTIDE SEQUENCE [LARGE SCALE GENOMIC DNA]</scope>
    <source>
        <strain evidence="13">CECT 7477</strain>
    </source>
</reference>
<dbReference type="InterPro" id="IPR037066">
    <property type="entry name" value="Plug_dom_sf"/>
</dbReference>
<feature type="domain" description="Outer membrane protein beta-barrel" evidence="11">
    <location>
        <begin position="382"/>
        <end position="779"/>
    </location>
</feature>
<keyword evidence="7 8" id="KW-0998">Cell outer membrane</keyword>
<accession>A0ABV8JLL5</accession>
<evidence type="ECO:0000256" key="4">
    <source>
        <dbReference type="ARBA" id="ARBA00022692"/>
    </source>
</evidence>
<evidence type="ECO:0000256" key="6">
    <source>
        <dbReference type="ARBA" id="ARBA00023136"/>
    </source>
</evidence>
<dbReference type="Pfam" id="PF13715">
    <property type="entry name" value="CarbopepD_reg_2"/>
    <property type="match status" value="1"/>
</dbReference>
<keyword evidence="4 8" id="KW-0812">Transmembrane</keyword>
<dbReference type="InterPro" id="IPR036942">
    <property type="entry name" value="Beta-barrel_TonB_sf"/>
</dbReference>
<dbReference type="Gene3D" id="2.60.40.1120">
    <property type="entry name" value="Carboxypeptidase-like, regulatory domain"/>
    <property type="match status" value="1"/>
</dbReference>
<gene>
    <name evidence="12" type="ORF">ACFOUT_07585</name>
</gene>
<evidence type="ECO:0000256" key="8">
    <source>
        <dbReference type="PROSITE-ProRule" id="PRU01360"/>
    </source>
</evidence>
<evidence type="ECO:0000259" key="11">
    <source>
        <dbReference type="Pfam" id="PF14905"/>
    </source>
</evidence>
<dbReference type="PANTHER" id="PTHR30069">
    <property type="entry name" value="TONB-DEPENDENT OUTER MEMBRANE RECEPTOR"/>
    <property type="match status" value="1"/>
</dbReference>
<evidence type="ECO:0000256" key="3">
    <source>
        <dbReference type="ARBA" id="ARBA00022452"/>
    </source>
</evidence>
<comment type="caution">
    <text evidence="12">The sequence shown here is derived from an EMBL/GenBank/DDBJ whole genome shotgun (WGS) entry which is preliminary data.</text>
</comment>
<proteinExistence type="inferred from homology"/>
<evidence type="ECO:0000256" key="9">
    <source>
        <dbReference type="SAM" id="SignalP"/>
    </source>
</evidence>
<keyword evidence="3 8" id="KW-1134">Transmembrane beta strand</keyword>
<evidence type="ECO:0000256" key="5">
    <source>
        <dbReference type="ARBA" id="ARBA00022729"/>
    </source>
</evidence>
<dbReference type="InterPro" id="IPR008969">
    <property type="entry name" value="CarboxyPept-like_regulatory"/>
</dbReference>
<dbReference type="SUPFAM" id="SSF56935">
    <property type="entry name" value="Porins"/>
    <property type="match status" value="1"/>
</dbReference>
<dbReference type="EMBL" id="JBHSAW010000004">
    <property type="protein sequence ID" value="MFC4095732.1"/>
    <property type="molecule type" value="Genomic_DNA"/>
</dbReference>
<keyword evidence="12" id="KW-0675">Receptor</keyword>
<evidence type="ECO:0000313" key="13">
    <source>
        <dbReference type="Proteomes" id="UP001595814"/>
    </source>
</evidence>
<dbReference type="InterPro" id="IPR039426">
    <property type="entry name" value="TonB-dep_rcpt-like"/>
</dbReference>
<evidence type="ECO:0000256" key="2">
    <source>
        <dbReference type="ARBA" id="ARBA00022448"/>
    </source>
</evidence>
<dbReference type="RefSeq" id="WP_192460619.1">
    <property type="nucleotide sequence ID" value="NZ_JACYFJ010000001.1"/>
</dbReference>
<dbReference type="SUPFAM" id="SSF49464">
    <property type="entry name" value="Carboxypeptidase regulatory domain-like"/>
    <property type="match status" value="1"/>
</dbReference>
<dbReference type="Gene3D" id="2.170.130.10">
    <property type="entry name" value="TonB-dependent receptor, plug domain"/>
    <property type="match status" value="1"/>
</dbReference>
<evidence type="ECO:0000313" key="12">
    <source>
        <dbReference type="EMBL" id="MFC4095732.1"/>
    </source>
</evidence>
<feature type="signal peptide" evidence="9">
    <location>
        <begin position="1"/>
        <end position="22"/>
    </location>
</feature>
<protein>
    <submittedName>
        <fullName evidence="12">TonB-dependent receptor domain-containing protein</fullName>
    </submittedName>
</protein>
<feature type="domain" description="TonB-dependent receptor plug" evidence="10">
    <location>
        <begin position="147"/>
        <end position="223"/>
    </location>
</feature>
<dbReference type="InterPro" id="IPR012910">
    <property type="entry name" value="Plug_dom"/>
</dbReference>
<dbReference type="Pfam" id="PF07715">
    <property type="entry name" value="Plug"/>
    <property type="match status" value="1"/>
</dbReference>
<dbReference type="Pfam" id="PF14905">
    <property type="entry name" value="OMP_b-brl_3"/>
    <property type="match status" value="1"/>
</dbReference>
<name>A0ABV8JLL5_9FLAO</name>
<dbReference type="Proteomes" id="UP001595814">
    <property type="component" value="Unassembled WGS sequence"/>
</dbReference>
<comment type="similarity">
    <text evidence="8">Belongs to the TonB-dependent receptor family.</text>
</comment>
<organism evidence="12 13">
    <name type="scientific">Euzebyella saccharophila</name>
    <dbReference type="NCBI Taxonomy" id="679664"/>
    <lineage>
        <taxon>Bacteria</taxon>
        <taxon>Pseudomonadati</taxon>
        <taxon>Bacteroidota</taxon>
        <taxon>Flavobacteriia</taxon>
        <taxon>Flavobacteriales</taxon>
        <taxon>Flavobacteriaceae</taxon>
        <taxon>Euzebyella</taxon>
    </lineage>
</organism>
<sequence>MTKYVSYTLILAFLLISHRALSQTNPKVISGKIVDASGVPIEFATVLAGNPSDNKPITGTTTVEDGSFQLEVNSNKFYVEISFMGFTTKRLDEIPIEQEQIELGTITLKEDTQQLSEVVVEGEISQTQFKLDKRVFNVGADLSSTGASALEVLNNVPSVTVNIEGQVSLRGSQGVQMLVNGKPSVIANEQGNALGTLTADMIERIEVITNPSAKYDAEGTSGIINIVLKKEEKKGLNGAVTLNTGTPNNHSVGFSLNSRTEKFNLFSQIGFGHRTFPSDNESENRNLETGNYTNSFGESDKNETFFNLILGTDYHINEYNVLTLSGNFAYEWETENADALFSTFDSSNSLTQAYDRNEKTEATNPKYAYELQYKKDFEGNEDQMLLVSATGNLFAKDQTSDFENLYVTDGLADELQRSRTDFGQADYIFKIDYTHPWAEKYTIETGSQYQINDVENDFAISNFNGATYIEDPNLTNVFEWTQKVLGLYGTAAYEGEKWGIKMGMRFEDTQVNTLLENTNERNDQNYNNFFPSGHTSYKFSDNLSLQAGYSKRIFRPRLWDLNPFINIRNNINRRSGNPDLLPEYTDSFEVTSIYKIGNLNMNVGVFYRVTEDVVETIVENIVLEDGKDATLSRPENIGTNNTTGVEFNAKYIPVRWLSFTNDFNYSRFSREGEFDGSSFDFSGNQWTNRLMTKIKLPADVDIELVGNYQSDYRTLQQEVTENLFMDFGARKKIFKGKAILNLSVRDVFASRIRETQTFNDAFYRRDFGQQGRFITFGISFGFGKGEAMEFSGQKRF</sequence>